<reference evidence="3 4" key="1">
    <citation type="journal article" date="2016" name="Nat. Commun.">
        <title>Thousands of microbial genomes shed light on interconnected biogeochemical processes in an aquifer system.</title>
        <authorList>
            <person name="Anantharaman K."/>
            <person name="Brown C.T."/>
            <person name="Hug L.A."/>
            <person name="Sharon I."/>
            <person name="Castelle C.J."/>
            <person name="Probst A.J."/>
            <person name="Thomas B.C."/>
            <person name="Singh A."/>
            <person name="Wilkins M.J."/>
            <person name="Karaoz U."/>
            <person name="Brodie E.L."/>
            <person name="Williams K.H."/>
            <person name="Hubbard S.S."/>
            <person name="Banfield J.F."/>
        </authorList>
    </citation>
    <scope>NUCLEOTIDE SEQUENCE [LARGE SCALE GENOMIC DNA]</scope>
</reference>
<evidence type="ECO:0000313" key="4">
    <source>
        <dbReference type="Proteomes" id="UP000177565"/>
    </source>
</evidence>
<name>A0A1G2MQW3_9BACT</name>
<gene>
    <name evidence="3" type="ORF">A3C06_03915</name>
</gene>
<dbReference type="Pfam" id="PF20803">
    <property type="entry name" value="PaaX_M"/>
    <property type="match status" value="1"/>
</dbReference>
<dbReference type="GO" id="GO:0006351">
    <property type="term" value="P:DNA-templated transcription"/>
    <property type="evidence" value="ECO:0007669"/>
    <property type="project" value="TreeGrafter"/>
</dbReference>
<keyword evidence="1" id="KW-0812">Transmembrane</keyword>
<keyword evidence="1" id="KW-1133">Transmembrane helix</keyword>
<dbReference type="Proteomes" id="UP000177565">
    <property type="component" value="Unassembled WGS sequence"/>
</dbReference>
<feature type="transmembrane region" description="Helical" evidence="1">
    <location>
        <begin position="20"/>
        <end position="37"/>
    </location>
</feature>
<protein>
    <recommendedName>
        <fullName evidence="2">Transcriptional repressor PaaX-like central Cas2-like domain-containing protein</fullName>
    </recommendedName>
</protein>
<feature type="domain" description="Transcriptional repressor PaaX-like central Cas2-like" evidence="2">
    <location>
        <begin position="104"/>
        <end position="177"/>
    </location>
</feature>
<comment type="caution">
    <text evidence="3">The sequence shown here is derived from an EMBL/GenBank/DDBJ whole genome shotgun (WGS) entry which is preliminary data.</text>
</comment>
<evidence type="ECO:0000313" key="3">
    <source>
        <dbReference type="EMBL" id="OHA26134.1"/>
    </source>
</evidence>
<accession>A0A1G2MQW3</accession>
<proteinExistence type="predicted"/>
<dbReference type="Gene3D" id="3.30.70.2650">
    <property type="match status" value="1"/>
</dbReference>
<dbReference type="SUPFAM" id="SSF143430">
    <property type="entry name" value="TTP0101/SSO1404-like"/>
    <property type="match status" value="1"/>
</dbReference>
<dbReference type="AlphaFoldDB" id="A0A1G2MQW3"/>
<dbReference type="PANTHER" id="PTHR30319:SF1">
    <property type="entry name" value="TRANSCRIPTIONAL REPRESSOR PAAX"/>
    <property type="match status" value="1"/>
</dbReference>
<organism evidence="3 4">
    <name type="scientific">Candidatus Taylorbacteria bacterium RIFCSPHIGHO2_02_FULL_46_13</name>
    <dbReference type="NCBI Taxonomy" id="1802312"/>
    <lineage>
        <taxon>Bacteria</taxon>
        <taxon>Candidatus Tayloriibacteriota</taxon>
    </lineage>
</organism>
<dbReference type="EMBL" id="MHRQ01000026">
    <property type="protein sequence ID" value="OHA26134.1"/>
    <property type="molecule type" value="Genomic_DNA"/>
</dbReference>
<keyword evidence="1" id="KW-0472">Membrane</keyword>
<evidence type="ECO:0000259" key="2">
    <source>
        <dbReference type="Pfam" id="PF20803"/>
    </source>
</evidence>
<evidence type="ECO:0000256" key="1">
    <source>
        <dbReference type="SAM" id="Phobius"/>
    </source>
</evidence>
<dbReference type="STRING" id="1802312.A3C06_03915"/>
<dbReference type="PANTHER" id="PTHR30319">
    <property type="entry name" value="PHENYLACETIC ACID REGULATOR-RELATED TRANSCRIPTIONAL REPRESSOR"/>
    <property type="match status" value="1"/>
</dbReference>
<sequence length="191" mass="21686">MGKIEDSVAKNVRRTKTQRAILEAVGSVGVLAFALVAPNAVQMFGKLFGYGKKKVHTNTILKARKRLIDSGHLESKDGFVSLTSKGEFALRQILQHTNTLQRPKRWDGKWRLIIFDISESRRGIRDRVRATLVSIGFVRLQQSVWVYPYPCDDFLVLLKADFKIGKDVLYLVADEVEGDGWLRKEFGLHVT</sequence>
<dbReference type="InterPro" id="IPR048846">
    <property type="entry name" value="PaaX-like_central"/>
</dbReference>